<reference evidence="1" key="1">
    <citation type="submission" date="2019-09" db="EMBL/GenBank/DDBJ databases">
        <title>Draft genome information of white flower Hibiscus syriacus.</title>
        <authorList>
            <person name="Kim Y.-M."/>
        </authorList>
    </citation>
    <scope>NUCLEOTIDE SEQUENCE [LARGE SCALE GENOMIC DNA]</scope>
    <source>
        <strain evidence="1">YM2019G1</strain>
    </source>
</reference>
<sequence>MSSGNSHCTGSVTAGVDWQWLSVAEADVISHHLLEFRGLKESPRADVAVTGRAESTRFH</sequence>
<evidence type="ECO:0000313" key="2">
    <source>
        <dbReference type="Proteomes" id="UP000436088"/>
    </source>
</evidence>
<dbReference type="Proteomes" id="UP000436088">
    <property type="component" value="Unassembled WGS sequence"/>
</dbReference>
<accession>A0A6A2XNF5</accession>
<name>A0A6A2XNF5_HIBSY</name>
<keyword evidence="2" id="KW-1185">Reference proteome</keyword>
<organism evidence="1 2">
    <name type="scientific">Hibiscus syriacus</name>
    <name type="common">Rose of Sharon</name>
    <dbReference type="NCBI Taxonomy" id="106335"/>
    <lineage>
        <taxon>Eukaryota</taxon>
        <taxon>Viridiplantae</taxon>
        <taxon>Streptophyta</taxon>
        <taxon>Embryophyta</taxon>
        <taxon>Tracheophyta</taxon>
        <taxon>Spermatophyta</taxon>
        <taxon>Magnoliopsida</taxon>
        <taxon>eudicotyledons</taxon>
        <taxon>Gunneridae</taxon>
        <taxon>Pentapetalae</taxon>
        <taxon>rosids</taxon>
        <taxon>malvids</taxon>
        <taxon>Malvales</taxon>
        <taxon>Malvaceae</taxon>
        <taxon>Malvoideae</taxon>
        <taxon>Hibiscus</taxon>
    </lineage>
</organism>
<gene>
    <name evidence="1" type="ORF">F3Y22_tig00116976pilonHSYRG00172</name>
</gene>
<dbReference type="EMBL" id="VEPZ02001749">
    <property type="protein sequence ID" value="KAE8657947.1"/>
    <property type="molecule type" value="Genomic_DNA"/>
</dbReference>
<evidence type="ECO:0000313" key="1">
    <source>
        <dbReference type="EMBL" id="KAE8657947.1"/>
    </source>
</evidence>
<comment type="caution">
    <text evidence="1">The sequence shown here is derived from an EMBL/GenBank/DDBJ whole genome shotgun (WGS) entry which is preliminary data.</text>
</comment>
<protein>
    <submittedName>
        <fullName evidence="1">Uncharacterized protein</fullName>
    </submittedName>
</protein>
<proteinExistence type="predicted"/>
<dbReference type="AlphaFoldDB" id="A0A6A2XNF5"/>